<evidence type="ECO:0000313" key="2">
    <source>
        <dbReference type="EMBL" id="QDP20329.1"/>
    </source>
</evidence>
<dbReference type="KEGG" id="sxa:FMM02_10420"/>
<proteinExistence type="predicted"/>
<dbReference type="EMBL" id="CP041659">
    <property type="protein sequence ID" value="QDP20329.1"/>
    <property type="molecule type" value="Genomic_DNA"/>
</dbReference>
<dbReference type="RefSeq" id="WP_147494777.1">
    <property type="nucleotide sequence ID" value="NZ_CP041659.1"/>
</dbReference>
<evidence type="ECO:0000256" key="1">
    <source>
        <dbReference type="SAM" id="SignalP"/>
    </source>
</evidence>
<accession>A0A516ITV5</accession>
<evidence type="ECO:0000313" key="3">
    <source>
        <dbReference type="Proteomes" id="UP000321857"/>
    </source>
</evidence>
<evidence type="ECO:0008006" key="4">
    <source>
        <dbReference type="Google" id="ProtNLM"/>
    </source>
</evidence>
<name>A0A516ITV5_9SPHN</name>
<reference evidence="2 3" key="1">
    <citation type="submission" date="2019-07" db="EMBL/GenBank/DDBJ databases">
        <title>Sphingomonas AE3 Genome sequencing and assembly.</title>
        <authorList>
            <person name="Kim H."/>
        </authorList>
    </citation>
    <scope>NUCLEOTIDE SEQUENCE [LARGE SCALE GENOMIC DNA]</scope>
    <source>
        <strain evidence="2 3">AE3</strain>
    </source>
</reference>
<dbReference type="OrthoDB" id="7584860at2"/>
<sequence length="163" mass="16421">MRIFVTLASLSLAFAAPAFAQAGFAVGTPVTDVKGGAVGTVTAINGDVVTVRTDKHEANLGRDSFTPHEGKLLFSMTQAELNAAVEKDKAAAEASLVAGATVNGRAGTPVGTIDSIDSEFVTVKLASGKLVRLPRTGIAGSPNGAVIGLTADQLEAQVSATAQ</sequence>
<feature type="signal peptide" evidence="1">
    <location>
        <begin position="1"/>
        <end position="20"/>
    </location>
</feature>
<dbReference type="Proteomes" id="UP000321857">
    <property type="component" value="Chromosome"/>
</dbReference>
<keyword evidence="1" id="KW-0732">Signal</keyword>
<dbReference type="AlphaFoldDB" id="A0A516ITV5"/>
<keyword evidence="3" id="KW-1185">Reference proteome</keyword>
<organism evidence="2 3">
    <name type="scientific">Sphingomonas xanthus</name>
    <dbReference type="NCBI Taxonomy" id="2594473"/>
    <lineage>
        <taxon>Bacteria</taxon>
        <taxon>Pseudomonadati</taxon>
        <taxon>Pseudomonadota</taxon>
        <taxon>Alphaproteobacteria</taxon>
        <taxon>Sphingomonadales</taxon>
        <taxon>Sphingomonadaceae</taxon>
        <taxon>Sphingomonas</taxon>
    </lineage>
</organism>
<feature type="chain" id="PRO_5021793613" description="Preprotein translocase subunit YajC" evidence="1">
    <location>
        <begin position="21"/>
        <end position="163"/>
    </location>
</feature>
<protein>
    <recommendedName>
        <fullName evidence="4">Preprotein translocase subunit YajC</fullName>
    </recommendedName>
</protein>
<gene>
    <name evidence="2" type="ORF">FMM02_10420</name>
</gene>